<keyword evidence="2" id="KW-1133">Transmembrane helix</keyword>
<dbReference type="PANTHER" id="PTHR39605:SF1">
    <property type="entry name" value="MAJOR FACILITATOR SUPERFAMILY (MFS) PROFILE DOMAIN-CONTAINING PROTEIN"/>
    <property type="match status" value="1"/>
</dbReference>
<dbReference type="EMBL" id="CP019475">
    <property type="protein sequence ID" value="UQC79895.1"/>
    <property type="molecule type" value="Genomic_DNA"/>
</dbReference>
<name>A0A9Q8WEQ3_9PEZI</name>
<evidence type="ECO:0000313" key="3">
    <source>
        <dbReference type="EMBL" id="UQC79895.1"/>
    </source>
</evidence>
<keyword evidence="2" id="KW-0812">Transmembrane</keyword>
<evidence type="ECO:0000256" key="1">
    <source>
        <dbReference type="SAM" id="MobiDB-lite"/>
    </source>
</evidence>
<evidence type="ECO:0000256" key="2">
    <source>
        <dbReference type="SAM" id="Phobius"/>
    </source>
</evidence>
<reference evidence="3" key="1">
    <citation type="journal article" date="2021" name="Mol. Plant Microbe Interact.">
        <title>Complete Genome Sequence of the Plant-Pathogenic Fungus Colletotrichum lupini.</title>
        <authorList>
            <person name="Baroncelli R."/>
            <person name="Pensec F."/>
            <person name="Da Lio D."/>
            <person name="Boufleur T."/>
            <person name="Vicente I."/>
            <person name="Sarrocco S."/>
            <person name="Picot A."/>
            <person name="Baraldi E."/>
            <person name="Sukno S."/>
            <person name="Thon M."/>
            <person name="Le Floch G."/>
        </authorList>
    </citation>
    <scope>NUCLEOTIDE SEQUENCE</scope>
    <source>
        <strain evidence="3">IMI 504893</strain>
    </source>
</reference>
<keyword evidence="4" id="KW-1185">Reference proteome</keyword>
<protein>
    <submittedName>
        <fullName evidence="3">Uncharacterized protein</fullName>
    </submittedName>
</protein>
<dbReference type="KEGG" id="clup:CLUP02_05376"/>
<organism evidence="3 4">
    <name type="scientific">Colletotrichum lupini</name>
    <dbReference type="NCBI Taxonomy" id="145971"/>
    <lineage>
        <taxon>Eukaryota</taxon>
        <taxon>Fungi</taxon>
        <taxon>Dikarya</taxon>
        <taxon>Ascomycota</taxon>
        <taxon>Pezizomycotina</taxon>
        <taxon>Sordariomycetes</taxon>
        <taxon>Hypocreomycetidae</taxon>
        <taxon>Glomerellales</taxon>
        <taxon>Glomerellaceae</taxon>
        <taxon>Colletotrichum</taxon>
        <taxon>Colletotrichum acutatum species complex</taxon>
    </lineage>
</organism>
<feature type="region of interest" description="Disordered" evidence="1">
    <location>
        <begin position="276"/>
        <end position="301"/>
    </location>
</feature>
<dbReference type="RefSeq" id="XP_049141526.1">
    <property type="nucleotide sequence ID" value="XM_049284383.1"/>
</dbReference>
<dbReference type="PANTHER" id="PTHR39605">
    <property type="entry name" value="MAJOR FACILITATOR SUPERFAMILY (MFS) PROFILE DOMAIN-CONTAINING PROTEIN"/>
    <property type="match status" value="1"/>
</dbReference>
<dbReference type="AlphaFoldDB" id="A0A9Q8WEQ3"/>
<sequence length="313" mass="34509">MRCDREVGDKNTSMKTNDGREPILVVDDLWFLLVFREAGDAQTEWWMGINRAPRLCEIGIHSVAGWEKGALQLADAGRQVVIGTMEAMAGKGRGAGGPSNDVDHSSYKKEVENCSPYHPMDAISTFSFGNLGWLATQAVPLIIWPRFITNLLRPDDYQYAAGSLEDYFARSLGFALLTLGLLVVTLSGAVPLASEDLIYSRFTQLTSQTAPAGTVSPYANAALILSSVHHASAGFYCYSRWLRMGQTAFALGCLGSAIFAVSGLWCLMFAGDKSRRSKKHGYDKDTSSFPFKNTESYRSKKKEWWQISNNAFP</sequence>
<keyword evidence="2" id="KW-0472">Membrane</keyword>
<feature type="transmembrane region" description="Helical" evidence="2">
    <location>
        <begin position="172"/>
        <end position="193"/>
    </location>
</feature>
<gene>
    <name evidence="3" type="ORF">CLUP02_05376</name>
</gene>
<dbReference type="GeneID" id="73339393"/>
<accession>A0A9Q8WEQ3</accession>
<evidence type="ECO:0000313" key="4">
    <source>
        <dbReference type="Proteomes" id="UP000830671"/>
    </source>
</evidence>
<feature type="transmembrane region" description="Helical" evidence="2">
    <location>
        <begin position="248"/>
        <end position="270"/>
    </location>
</feature>
<dbReference type="Proteomes" id="UP000830671">
    <property type="component" value="Chromosome 3"/>
</dbReference>
<proteinExistence type="predicted"/>